<name>A0A5J5BBG5_9ASTE</name>
<gene>
    <name evidence="1" type="ORF">F0562_028245</name>
</gene>
<organism evidence="1 2">
    <name type="scientific">Nyssa sinensis</name>
    <dbReference type="NCBI Taxonomy" id="561372"/>
    <lineage>
        <taxon>Eukaryota</taxon>
        <taxon>Viridiplantae</taxon>
        <taxon>Streptophyta</taxon>
        <taxon>Embryophyta</taxon>
        <taxon>Tracheophyta</taxon>
        <taxon>Spermatophyta</taxon>
        <taxon>Magnoliopsida</taxon>
        <taxon>eudicotyledons</taxon>
        <taxon>Gunneridae</taxon>
        <taxon>Pentapetalae</taxon>
        <taxon>asterids</taxon>
        <taxon>Cornales</taxon>
        <taxon>Nyssaceae</taxon>
        <taxon>Nyssa</taxon>
    </lineage>
</organism>
<protein>
    <submittedName>
        <fullName evidence="1">Uncharacterized protein</fullName>
    </submittedName>
</protein>
<keyword evidence="2" id="KW-1185">Reference proteome</keyword>
<reference evidence="1 2" key="1">
    <citation type="submission" date="2019-09" db="EMBL/GenBank/DDBJ databases">
        <title>A chromosome-level genome assembly of the Chinese tupelo Nyssa sinensis.</title>
        <authorList>
            <person name="Yang X."/>
            <person name="Kang M."/>
            <person name="Yang Y."/>
            <person name="Xiong H."/>
            <person name="Wang M."/>
            <person name="Zhang Z."/>
            <person name="Wang Z."/>
            <person name="Wu H."/>
            <person name="Ma T."/>
            <person name="Liu J."/>
            <person name="Xi Z."/>
        </authorList>
    </citation>
    <scope>NUCLEOTIDE SEQUENCE [LARGE SCALE GENOMIC DNA]</scope>
    <source>
        <strain evidence="1">J267</strain>
        <tissue evidence="1">Leaf</tissue>
    </source>
</reference>
<sequence>MVWSRRCGDVGDVVANLMGVEARLVMAAMGDAVRDKGRGLGAVCIRWSWVVVVVVVGVGSGGYGGAAEVWMMEVLGMRSPDLLGAETAELWKMMVRDGESGRCCVCEGVALVMVLSTERWATVVVRFGDGRWIR</sequence>
<dbReference type="Proteomes" id="UP000325577">
    <property type="component" value="Linkage Group LG15"/>
</dbReference>
<accession>A0A5J5BBG5</accession>
<evidence type="ECO:0000313" key="2">
    <source>
        <dbReference type="Proteomes" id="UP000325577"/>
    </source>
</evidence>
<dbReference type="AlphaFoldDB" id="A0A5J5BBG5"/>
<evidence type="ECO:0000313" key="1">
    <source>
        <dbReference type="EMBL" id="KAA8538561.1"/>
    </source>
</evidence>
<dbReference type="EMBL" id="CM018038">
    <property type="protein sequence ID" value="KAA8538561.1"/>
    <property type="molecule type" value="Genomic_DNA"/>
</dbReference>
<proteinExistence type="predicted"/>